<feature type="transmembrane region" description="Helical" evidence="1">
    <location>
        <begin position="6"/>
        <end position="27"/>
    </location>
</feature>
<gene>
    <name evidence="2" type="ORF">ABT57_08460</name>
</gene>
<evidence type="ECO:0000256" key="1">
    <source>
        <dbReference type="SAM" id="Phobius"/>
    </source>
</evidence>
<dbReference type="Pfam" id="PF07963">
    <property type="entry name" value="N_methyl"/>
    <property type="match status" value="1"/>
</dbReference>
<dbReference type="NCBIfam" id="TIGR02532">
    <property type="entry name" value="IV_pilin_GFxxxE"/>
    <property type="match status" value="1"/>
</dbReference>
<organism evidence="2 3">
    <name type="scientific">Photobacterium ganghwense</name>
    <dbReference type="NCBI Taxonomy" id="320778"/>
    <lineage>
        <taxon>Bacteria</taxon>
        <taxon>Pseudomonadati</taxon>
        <taxon>Pseudomonadota</taxon>
        <taxon>Gammaproteobacteria</taxon>
        <taxon>Vibrionales</taxon>
        <taxon>Vibrionaceae</taxon>
        <taxon>Photobacterium</taxon>
    </lineage>
</organism>
<proteinExistence type="predicted"/>
<dbReference type="PROSITE" id="PS00409">
    <property type="entry name" value="PROKAR_NTER_METHYL"/>
    <property type="match status" value="1"/>
</dbReference>
<comment type="caution">
    <text evidence="2">The sequence shown here is derived from an EMBL/GenBank/DDBJ whole genome shotgun (WGS) entry which is preliminary data.</text>
</comment>
<dbReference type="SUPFAM" id="SSF54523">
    <property type="entry name" value="Pili subunits"/>
    <property type="match status" value="1"/>
</dbReference>
<dbReference type="RefSeq" id="WP_047884715.1">
    <property type="nucleotide sequence ID" value="NZ_LDOU01000006.1"/>
</dbReference>
<evidence type="ECO:0000313" key="3">
    <source>
        <dbReference type="Proteomes" id="UP000035909"/>
    </source>
</evidence>
<dbReference type="InterPro" id="IPR012902">
    <property type="entry name" value="N_methyl_site"/>
</dbReference>
<dbReference type="EMBL" id="LDOU01000006">
    <property type="protein sequence ID" value="KLV10550.1"/>
    <property type="molecule type" value="Genomic_DNA"/>
</dbReference>
<keyword evidence="1" id="KW-0472">Membrane</keyword>
<name>A0A0J1HG08_9GAMM</name>
<evidence type="ECO:0000313" key="2">
    <source>
        <dbReference type="EMBL" id="KLV10550.1"/>
    </source>
</evidence>
<evidence type="ECO:0008006" key="4">
    <source>
        <dbReference type="Google" id="ProtNLM"/>
    </source>
</evidence>
<dbReference type="Proteomes" id="UP000035909">
    <property type="component" value="Unassembled WGS sequence"/>
</dbReference>
<sequence>MKVRGFTLIEMVVVIVILGILSVTAYPKFMSLQSDSRKATLQAMKGAINSANGMVYGKATLAGVENQKDAILPLYAGDTAPLPVKYGYPAWSSDSMKRLVTLDDDEWTTYTLGGNEYRIGLKGYYRDAFPQESGIRQCFIGVSFMEKAPVVKIYDRDC</sequence>
<reference evidence="2 3" key="1">
    <citation type="submission" date="2015-05" db="EMBL/GenBank/DDBJ databases">
        <title>Photobacterium galathea sp. nov.</title>
        <authorList>
            <person name="Machado H."/>
            <person name="Gram L."/>
        </authorList>
    </citation>
    <scope>NUCLEOTIDE SEQUENCE [LARGE SCALE GENOMIC DNA]</scope>
    <source>
        <strain evidence="2 3">DSM 22954</strain>
    </source>
</reference>
<dbReference type="AlphaFoldDB" id="A0A0J1HG08"/>
<keyword evidence="1" id="KW-0812">Transmembrane</keyword>
<keyword evidence="1" id="KW-1133">Transmembrane helix</keyword>
<keyword evidence="3" id="KW-1185">Reference proteome</keyword>
<dbReference type="STRING" id="320778.ABT57_08460"/>
<dbReference type="OrthoDB" id="5828185at2"/>
<dbReference type="InterPro" id="IPR045584">
    <property type="entry name" value="Pilin-like"/>
</dbReference>
<dbReference type="PATRIC" id="fig|320778.3.peg.1834"/>
<protein>
    <recommendedName>
        <fullName evidence="4">MSHA biogenesis protein MshA</fullName>
    </recommendedName>
</protein>
<accession>A0A0J1HG08</accession>
<dbReference type="Gene3D" id="3.30.700.10">
    <property type="entry name" value="Glycoprotein, Type 4 Pilin"/>
    <property type="match status" value="1"/>
</dbReference>